<feature type="domain" description="Bacterial repeat" evidence="2">
    <location>
        <begin position="267"/>
        <end position="333"/>
    </location>
</feature>
<keyword evidence="1" id="KW-0812">Transmembrane</keyword>
<evidence type="ECO:0000313" key="3">
    <source>
        <dbReference type="EMBL" id="MET4575825.1"/>
    </source>
</evidence>
<evidence type="ECO:0000259" key="2">
    <source>
        <dbReference type="Pfam" id="PF18998"/>
    </source>
</evidence>
<dbReference type="InterPro" id="IPR044060">
    <property type="entry name" value="Bacterial_rp_domain"/>
</dbReference>
<feature type="domain" description="Bacterial repeat" evidence="2">
    <location>
        <begin position="558"/>
        <end position="624"/>
    </location>
</feature>
<gene>
    <name evidence="3" type="ORF">ABIE13_000925</name>
</gene>
<keyword evidence="1" id="KW-1133">Transmembrane helix</keyword>
<organism evidence="3 4">
    <name type="scientific">Ottowia thiooxydans</name>
    <dbReference type="NCBI Taxonomy" id="219182"/>
    <lineage>
        <taxon>Bacteria</taxon>
        <taxon>Pseudomonadati</taxon>
        <taxon>Pseudomonadota</taxon>
        <taxon>Betaproteobacteria</taxon>
        <taxon>Burkholderiales</taxon>
        <taxon>Comamonadaceae</taxon>
        <taxon>Ottowia</taxon>
    </lineage>
</organism>
<evidence type="ECO:0000313" key="4">
    <source>
        <dbReference type="Proteomes" id="UP001549320"/>
    </source>
</evidence>
<feature type="domain" description="Bacterial repeat" evidence="2">
    <location>
        <begin position="411"/>
        <end position="479"/>
    </location>
</feature>
<dbReference type="Proteomes" id="UP001549320">
    <property type="component" value="Unassembled WGS sequence"/>
</dbReference>
<dbReference type="EMBL" id="JBEPSH010000002">
    <property type="protein sequence ID" value="MET4575825.1"/>
    <property type="molecule type" value="Genomic_DNA"/>
</dbReference>
<keyword evidence="4" id="KW-1185">Reference proteome</keyword>
<feature type="domain" description="Bacterial repeat" evidence="2">
    <location>
        <begin position="338"/>
        <end position="406"/>
    </location>
</feature>
<comment type="caution">
    <text evidence="3">The sequence shown here is derived from an EMBL/GenBank/DDBJ whole genome shotgun (WGS) entry which is preliminary data.</text>
</comment>
<dbReference type="Pfam" id="PF18998">
    <property type="entry name" value="Flg_new_2"/>
    <property type="match status" value="6"/>
</dbReference>
<feature type="domain" description="Bacterial repeat" evidence="2">
    <location>
        <begin position="195"/>
        <end position="260"/>
    </location>
</feature>
<sequence length="661" mass="65569">MSHPSKGHVRLRALRAGLIGLFSVLLGLIAPSVSAQNMLQNFDAIPCQFDAGVTGTTTVPAGTSGLAWTGFFCMNGANNPTPGQSYAVGATSAPHVGWAFGSGTLMRNGGGVFSLTSAQMTAAWQDITATATGYLGATPVATQTIPLSRTAPTLVTFSGMVNVDRVVFSGSAVSQMVFDDVRYFLPSPHAITSVAVPSAGGTVNCTPNPVQAGANASCTATANPGYTLNGFTGCTSVSGNTCSLNAVMAPLTVTANFSPIQYPVTSTAAPLAGGSVVCTPNPVNHGGNASCTAMVSAGYTLSGFTGCSSVSGNICTLNNVQAPISVTANFSQITYAITATPSPVAGGSLACTPNPVLHGGNATCTATVNAGYTLSGFTGCSSVSGNLCTLNNVQAPTSVTANFAQITHAVTATPNPVAGGNVACTPNPVAQGSDATCTATANAGYTLSGFTGCSSVSGNLCTLSNVQAPADVMVNFSQIMHAITATSSPAAGGSIACTLNSVAQGSDAACTATANADYTLSGFTGCSSVNGNVCTLSSVQAPIDVTANFTQIMHTITATPSPLAGGTVECTPNPVAQGSDATCTATVNAGYTLSGFTGCTSVSGNLCTLTDVQEDAPTVTARFAVAGAIAVPSLSEGMLALLCMLAGAFGVSRLRRARSAM</sequence>
<feature type="domain" description="Bacterial repeat" evidence="2">
    <location>
        <begin position="484"/>
        <end position="552"/>
    </location>
</feature>
<dbReference type="RefSeq" id="WP_354441537.1">
    <property type="nucleotide sequence ID" value="NZ_JBEPSH010000002.1"/>
</dbReference>
<proteinExistence type="predicted"/>
<accession>A0ABV2Q476</accession>
<name>A0ABV2Q476_9BURK</name>
<feature type="transmembrane region" description="Helical" evidence="1">
    <location>
        <begin position="623"/>
        <end position="651"/>
    </location>
</feature>
<reference evidence="3 4" key="1">
    <citation type="submission" date="2024-06" db="EMBL/GenBank/DDBJ databases">
        <title>Sorghum-associated microbial communities from plants grown in Nebraska, USA.</title>
        <authorList>
            <person name="Schachtman D."/>
        </authorList>
    </citation>
    <scope>NUCLEOTIDE SEQUENCE [LARGE SCALE GENOMIC DNA]</scope>
    <source>
        <strain evidence="3 4">2709</strain>
    </source>
</reference>
<evidence type="ECO:0000256" key="1">
    <source>
        <dbReference type="SAM" id="Phobius"/>
    </source>
</evidence>
<keyword evidence="1" id="KW-0472">Membrane</keyword>
<protein>
    <recommendedName>
        <fullName evidence="2">Bacterial repeat domain-containing protein</fullName>
    </recommendedName>
</protein>